<dbReference type="AlphaFoldDB" id="A0A8J2LGY0"/>
<proteinExistence type="predicted"/>
<sequence length="16" mass="1837">LFEGGAVIQHFKKSFE</sequence>
<organism evidence="1 2">
    <name type="scientific">Allacma fusca</name>
    <dbReference type="NCBI Taxonomy" id="39272"/>
    <lineage>
        <taxon>Eukaryota</taxon>
        <taxon>Metazoa</taxon>
        <taxon>Ecdysozoa</taxon>
        <taxon>Arthropoda</taxon>
        <taxon>Hexapoda</taxon>
        <taxon>Collembola</taxon>
        <taxon>Symphypleona</taxon>
        <taxon>Sminthuridae</taxon>
        <taxon>Allacma</taxon>
    </lineage>
</organism>
<feature type="non-terminal residue" evidence="1">
    <location>
        <position position="16"/>
    </location>
</feature>
<dbReference type="Proteomes" id="UP000708208">
    <property type="component" value="Unassembled WGS sequence"/>
</dbReference>
<gene>
    <name evidence="1" type="ORF">AFUS01_LOCUS45345</name>
</gene>
<keyword evidence="2" id="KW-1185">Reference proteome</keyword>
<protein>
    <submittedName>
        <fullName evidence="1">Uncharacterized protein</fullName>
    </submittedName>
</protein>
<reference evidence="1" key="1">
    <citation type="submission" date="2021-06" db="EMBL/GenBank/DDBJ databases">
        <authorList>
            <person name="Hodson N. C."/>
            <person name="Mongue J. A."/>
            <person name="Jaron S. K."/>
        </authorList>
    </citation>
    <scope>NUCLEOTIDE SEQUENCE</scope>
</reference>
<comment type="caution">
    <text evidence="1">The sequence shown here is derived from an EMBL/GenBank/DDBJ whole genome shotgun (WGS) entry which is preliminary data.</text>
</comment>
<accession>A0A8J2LGY0</accession>
<evidence type="ECO:0000313" key="1">
    <source>
        <dbReference type="EMBL" id="CAG7836057.1"/>
    </source>
</evidence>
<dbReference type="EMBL" id="CAJVCH010570861">
    <property type="protein sequence ID" value="CAG7836057.1"/>
    <property type="molecule type" value="Genomic_DNA"/>
</dbReference>
<evidence type="ECO:0000313" key="2">
    <source>
        <dbReference type="Proteomes" id="UP000708208"/>
    </source>
</evidence>
<name>A0A8J2LGY0_9HEXA</name>